<name>A0AAE4FPV7_9CYAN</name>
<proteinExistence type="predicted"/>
<feature type="transmembrane region" description="Helical" evidence="1">
    <location>
        <begin position="111"/>
        <end position="136"/>
    </location>
</feature>
<dbReference type="AlphaFoldDB" id="A0AAE4FPV7"/>
<protein>
    <submittedName>
        <fullName evidence="2">Uncharacterized protein</fullName>
    </submittedName>
</protein>
<evidence type="ECO:0000256" key="1">
    <source>
        <dbReference type="SAM" id="Phobius"/>
    </source>
</evidence>
<accession>A0AAE4FPV7</accession>
<organism evidence="2 3">
    <name type="scientific">Pseudocalidococcus azoricus BACA0444</name>
    <dbReference type="NCBI Taxonomy" id="2918990"/>
    <lineage>
        <taxon>Bacteria</taxon>
        <taxon>Bacillati</taxon>
        <taxon>Cyanobacteriota</taxon>
        <taxon>Cyanophyceae</taxon>
        <taxon>Acaryochloridales</taxon>
        <taxon>Thermosynechococcaceae</taxon>
        <taxon>Pseudocalidococcus</taxon>
        <taxon>Pseudocalidococcus azoricus</taxon>
    </lineage>
</organism>
<keyword evidence="1" id="KW-0812">Transmembrane</keyword>
<dbReference type="EMBL" id="JAVMIP010000002">
    <property type="protein sequence ID" value="MDS3859925.1"/>
    <property type="molecule type" value="Genomic_DNA"/>
</dbReference>
<feature type="transmembrane region" description="Helical" evidence="1">
    <location>
        <begin position="47"/>
        <end position="66"/>
    </location>
</feature>
<keyword evidence="1" id="KW-1133">Transmembrane helix</keyword>
<gene>
    <name evidence="2" type="ORF">RIF25_03795</name>
</gene>
<dbReference type="Proteomes" id="UP001268256">
    <property type="component" value="Unassembled WGS sequence"/>
</dbReference>
<feature type="transmembrane region" description="Helical" evidence="1">
    <location>
        <begin position="157"/>
        <end position="178"/>
    </location>
</feature>
<comment type="caution">
    <text evidence="2">The sequence shown here is derived from an EMBL/GenBank/DDBJ whole genome shotgun (WGS) entry which is preliminary data.</text>
</comment>
<evidence type="ECO:0000313" key="2">
    <source>
        <dbReference type="EMBL" id="MDS3859925.1"/>
    </source>
</evidence>
<dbReference type="RefSeq" id="WP_322877218.1">
    <property type="nucleotide sequence ID" value="NZ_JAVMIP010000002.1"/>
</dbReference>
<feature type="transmembrane region" description="Helical" evidence="1">
    <location>
        <begin position="17"/>
        <end position="35"/>
    </location>
</feature>
<keyword evidence="1" id="KW-0472">Membrane</keyword>
<keyword evidence="3" id="KW-1185">Reference proteome</keyword>
<evidence type="ECO:0000313" key="3">
    <source>
        <dbReference type="Proteomes" id="UP001268256"/>
    </source>
</evidence>
<reference evidence="3" key="1">
    <citation type="submission" date="2023-07" db="EMBL/GenBank/DDBJ databases">
        <authorList>
            <person name="Luz R."/>
            <person name="Cordeiro R."/>
            <person name="Fonseca A."/>
            <person name="Goncalves V."/>
        </authorList>
    </citation>
    <scope>NUCLEOTIDE SEQUENCE [LARGE SCALE GENOMIC DNA]</scope>
    <source>
        <strain evidence="3">BACA0444</strain>
    </source>
</reference>
<sequence>MSNLDPAQALCLKPSPLITWTILSFYIALTLPLPLLSQQTQAPVSPWLLLIALVMGGLILLGTLSYRVELNQQGMAIIYPAWVPTFLRRQWSIQWSEITGIQPRGTSQGGLVYYLLTQAGMAYLLPMRVVGFSQMLRFIHQHTGLDTELIRPLAQPWMYGLLGLFALLMFAIDAWVLITLQS</sequence>